<evidence type="ECO:0000259" key="1">
    <source>
        <dbReference type="PROSITE" id="PS50181"/>
    </source>
</evidence>
<dbReference type="SUPFAM" id="SSF81383">
    <property type="entry name" value="F-box domain"/>
    <property type="match status" value="1"/>
</dbReference>
<reference evidence="2 3" key="1">
    <citation type="journal article" date="2019" name="G3 (Bethesda)">
        <title>Sequencing of a Wild Apple (Malus baccata) Genome Unravels the Differences Between Cultivated and Wild Apple Species Regarding Disease Resistance and Cold Tolerance.</title>
        <authorList>
            <person name="Chen X."/>
        </authorList>
    </citation>
    <scope>NUCLEOTIDE SEQUENCE [LARGE SCALE GENOMIC DNA]</scope>
    <source>
        <strain evidence="3">cv. Shandingzi</strain>
        <tissue evidence="2">Leaves</tissue>
    </source>
</reference>
<dbReference type="InterPro" id="IPR050796">
    <property type="entry name" value="SCF_F-box_component"/>
</dbReference>
<dbReference type="EMBL" id="VIEB01000144">
    <property type="protein sequence ID" value="TQE04169.1"/>
    <property type="molecule type" value="Genomic_DNA"/>
</dbReference>
<dbReference type="Proteomes" id="UP000315295">
    <property type="component" value="Unassembled WGS sequence"/>
</dbReference>
<dbReference type="PANTHER" id="PTHR31672">
    <property type="entry name" value="BNACNNG10540D PROTEIN"/>
    <property type="match status" value="1"/>
</dbReference>
<dbReference type="InterPro" id="IPR001810">
    <property type="entry name" value="F-box_dom"/>
</dbReference>
<feature type="domain" description="F-box" evidence="1">
    <location>
        <begin position="1"/>
        <end position="44"/>
    </location>
</feature>
<evidence type="ECO:0000313" key="2">
    <source>
        <dbReference type="EMBL" id="TQE04169.1"/>
    </source>
</evidence>
<sequence>MVSSLPKEIVRVILLRLPPKALIRCISVSKPWNSMIKNPSFNRTHHLLLQCVRGDNPVEQNYYLHYDNHAFDEYCKLEYPSVPKRNLFLSVVGIRGSEYFL</sequence>
<dbReference type="Gene3D" id="1.20.1280.50">
    <property type="match status" value="1"/>
</dbReference>
<protein>
    <recommendedName>
        <fullName evidence="1">F-box domain-containing protein</fullName>
    </recommendedName>
</protein>
<comment type="caution">
    <text evidence="2">The sequence shown here is derived from an EMBL/GenBank/DDBJ whole genome shotgun (WGS) entry which is preliminary data.</text>
</comment>
<accession>A0A540MZJ3</accession>
<organism evidence="2 3">
    <name type="scientific">Malus baccata</name>
    <name type="common">Siberian crab apple</name>
    <name type="synonym">Pyrus baccata</name>
    <dbReference type="NCBI Taxonomy" id="106549"/>
    <lineage>
        <taxon>Eukaryota</taxon>
        <taxon>Viridiplantae</taxon>
        <taxon>Streptophyta</taxon>
        <taxon>Embryophyta</taxon>
        <taxon>Tracheophyta</taxon>
        <taxon>Spermatophyta</taxon>
        <taxon>Magnoliopsida</taxon>
        <taxon>eudicotyledons</taxon>
        <taxon>Gunneridae</taxon>
        <taxon>Pentapetalae</taxon>
        <taxon>rosids</taxon>
        <taxon>fabids</taxon>
        <taxon>Rosales</taxon>
        <taxon>Rosaceae</taxon>
        <taxon>Amygdaloideae</taxon>
        <taxon>Maleae</taxon>
        <taxon>Malus</taxon>
    </lineage>
</organism>
<dbReference type="PANTHER" id="PTHR31672:SF13">
    <property type="entry name" value="F-BOX PROTEIN CPR30-LIKE"/>
    <property type="match status" value="1"/>
</dbReference>
<gene>
    <name evidence="2" type="ORF">C1H46_010163</name>
</gene>
<evidence type="ECO:0000313" key="3">
    <source>
        <dbReference type="Proteomes" id="UP000315295"/>
    </source>
</evidence>
<dbReference type="PROSITE" id="PS50181">
    <property type="entry name" value="FBOX"/>
    <property type="match status" value="1"/>
</dbReference>
<name>A0A540MZJ3_MALBA</name>
<dbReference type="SMART" id="SM00256">
    <property type="entry name" value="FBOX"/>
    <property type="match status" value="1"/>
</dbReference>
<dbReference type="AlphaFoldDB" id="A0A540MZJ3"/>
<dbReference type="Pfam" id="PF00646">
    <property type="entry name" value="F-box"/>
    <property type="match status" value="1"/>
</dbReference>
<dbReference type="InterPro" id="IPR036047">
    <property type="entry name" value="F-box-like_dom_sf"/>
</dbReference>
<dbReference type="CDD" id="cd22157">
    <property type="entry name" value="F-box_AtFBW1-like"/>
    <property type="match status" value="1"/>
</dbReference>
<keyword evidence="3" id="KW-1185">Reference proteome</keyword>
<proteinExistence type="predicted"/>